<dbReference type="SUPFAM" id="SSF47336">
    <property type="entry name" value="ACP-like"/>
    <property type="match status" value="1"/>
</dbReference>
<dbReference type="Gene3D" id="3.30.70.3290">
    <property type="match status" value="1"/>
</dbReference>
<dbReference type="Pfam" id="PF00698">
    <property type="entry name" value="Acyl_transf_1"/>
    <property type="match status" value="1"/>
</dbReference>
<dbReference type="SUPFAM" id="SSF52151">
    <property type="entry name" value="FabD/lysophospholipase-like"/>
    <property type="match status" value="1"/>
</dbReference>
<evidence type="ECO:0000256" key="1">
    <source>
        <dbReference type="ARBA" id="ARBA00005194"/>
    </source>
</evidence>
<evidence type="ECO:0000256" key="2">
    <source>
        <dbReference type="ARBA" id="ARBA00022450"/>
    </source>
</evidence>
<dbReference type="InterPro" id="IPR049551">
    <property type="entry name" value="PKS_DH_C"/>
</dbReference>
<organism evidence="10 11">
    <name type="scientific">Culter alburnus</name>
    <name type="common">Topmouth culter</name>
    <dbReference type="NCBI Taxonomy" id="194366"/>
    <lineage>
        <taxon>Eukaryota</taxon>
        <taxon>Metazoa</taxon>
        <taxon>Chordata</taxon>
        <taxon>Craniata</taxon>
        <taxon>Vertebrata</taxon>
        <taxon>Euteleostomi</taxon>
        <taxon>Actinopterygii</taxon>
        <taxon>Neopterygii</taxon>
        <taxon>Teleostei</taxon>
        <taxon>Ostariophysi</taxon>
        <taxon>Cypriniformes</taxon>
        <taxon>Xenocyprididae</taxon>
        <taxon>Xenocypridinae</taxon>
        <taxon>Culter</taxon>
    </lineage>
</organism>
<dbReference type="Gene3D" id="3.40.50.720">
    <property type="entry name" value="NAD(P)-binding Rossmann-like Domain"/>
    <property type="match status" value="1"/>
</dbReference>
<dbReference type="Pfam" id="PF02801">
    <property type="entry name" value="Ketoacyl-synt_C"/>
    <property type="match status" value="1"/>
</dbReference>
<dbReference type="Pfam" id="PF14765">
    <property type="entry name" value="PS-DH"/>
    <property type="match status" value="1"/>
</dbReference>
<dbReference type="InterPro" id="IPR014043">
    <property type="entry name" value="Acyl_transferase_dom"/>
</dbReference>
<evidence type="ECO:0000256" key="6">
    <source>
        <dbReference type="PROSITE-ProRule" id="PRU01363"/>
    </source>
</evidence>
<evidence type="ECO:0008006" key="12">
    <source>
        <dbReference type="Google" id="ProtNLM"/>
    </source>
</evidence>
<dbReference type="Pfam" id="PF08240">
    <property type="entry name" value="ADH_N"/>
    <property type="match status" value="1"/>
</dbReference>
<evidence type="ECO:0000256" key="4">
    <source>
        <dbReference type="ARBA" id="ARBA00022679"/>
    </source>
</evidence>
<dbReference type="InterPro" id="IPR016036">
    <property type="entry name" value="Malonyl_transacylase_ACP-bd"/>
</dbReference>
<dbReference type="InterPro" id="IPR013154">
    <property type="entry name" value="ADH-like_N"/>
</dbReference>
<feature type="region of interest" description="C-terminal hotdog fold" evidence="6">
    <location>
        <begin position="1024"/>
        <end position="1169"/>
    </location>
</feature>
<dbReference type="PROSITE" id="PS50075">
    <property type="entry name" value="CARRIER"/>
    <property type="match status" value="1"/>
</dbReference>
<dbReference type="CDD" id="cd05274">
    <property type="entry name" value="KR_FAS_SDR_x"/>
    <property type="match status" value="1"/>
</dbReference>
<dbReference type="InterPro" id="IPR014031">
    <property type="entry name" value="Ketoacyl_synth_C"/>
</dbReference>
<dbReference type="InterPro" id="IPR016035">
    <property type="entry name" value="Acyl_Trfase/lysoPLipase"/>
</dbReference>
<dbReference type="Pfam" id="PF08659">
    <property type="entry name" value="KR"/>
    <property type="match status" value="1"/>
</dbReference>
<dbReference type="InterPro" id="IPR011032">
    <property type="entry name" value="GroES-like_sf"/>
</dbReference>
<dbReference type="PROSITE" id="PS52019">
    <property type="entry name" value="PKS_MFAS_DH"/>
    <property type="match status" value="1"/>
</dbReference>
<dbReference type="SUPFAM" id="SSF51735">
    <property type="entry name" value="NAD(P)-binding Rossmann-fold domains"/>
    <property type="match status" value="1"/>
</dbReference>
<dbReference type="SMART" id="SM00825">
    <property type="entry name" value="PKS_KS"/>
    <property type="match status" value="1"/>
</dbReference>
<keyword evidence="4" id="KW-0808">Transferase</keyword>
<dbReference type="InterPro" id="IPR036291">
    <property type="entry name" value="NAD(P)-bd_dom_sf"/>
</dbReference>
<evidence type="ECO:0000256" key="3">
    <source>
        <dbReference type="ARBA" id="ARBA00022553"/>
    </source>
</evidence>
<dbReference type="InterPro" id="IPR049900">
    <property type="entry name" value="PKS_mFAS_DH"/>
</dbReference>
<dbReference type="Pfam" id="PF00550">
    <property type="entry name" value="PP-binding"/>
    <property type="match status" value="1"/>
</dbReference>
<dbReference type="InterPro" id="IPR013968">
    <property type="entry name" value="PKS_KR"/>
</dbReference>
<comment type="catalytic activity">
    <reaction evidence="5">
        <text>holo-[ACP] + malonyl-CoA = malonyl-[ACP] + CoA</text>
        <dbReference type="Rhea" id="RHEA:41792"/>
        <dbReference type="Rhea" id="RHEA-COMP:9623"/>
        <dbReference type="Rhea" id="RHEA-COMP:9685"/>
        <dbReference type="ChEBI" id="CHEBI:57287"/>
        <dbReference type="ChEBI" id="CHEBI:57384"/>
        <dbReference type="ChEBI" id="CHEBI:64479"/>
        <dbReference type="ChEBI" id="CHEBI:78449"/>
        <dbReference type="EC" id="2.3.1.39"/>
    </reaction>
    <physiologicalReaction direction="left-to-right" evidence="5">
        <dbReference type="Rhea" id="RHEA:41793"/>
    </physiologicalReaction>
</comment>
<evidence type="ECO:0000259" key="8">
    <source>
        <dbReference type="PROSITE" id="PS52004"/>
    </source>
</evidence>
<keyword evidence="11" id="KW-1185">Reference proteome</keyword>
<dbReference type="Gene3D" id="3.40.47.10">
    <property type="match status" value="1"/>
</dbReference>
<sequence length="2097" mass="231933">MDEDIAIIGIGCNFPGGEGVDSFWKVLVEGRNCVVQIQDERFDTSEWFHPDESKPGKTQTTKAALIEGFNEFDHKFFGISEAEADYMDPQQKLLLQCAYRALEDAGIPLEKVSGTRTGVYIGLMNRDYETLLNNSPSTITHYNGTGTAMSIAANRISYIFNLTGPSFAIDSACSSSLVALHSACQAIRQGDCEMALCGGVSCILEPRVFVALSKAKMISPEGTSKPFCRTADGYGRGEGCGIVLLKPLKKALEDFDHIWGIVNKTAVNQDGHTVTPITKPSMSQQEALLHMIYSSENYLVNVQYVEAHGTGTPAGDPVEAGSISEIIAKARPSSSGPLFIGSVKSNIGHTESAAGVAGLIKILLMMKHEIIVPSVFYSAQNSSIDAKALNLKIPTRAEKWLYSGSKKRMAGLNSFGFGGTNAHALISEYVCATASDSHNLEPLKLLPLSAATYQSLQLCIADTYQRILVDETVDLQALAYTAACRRSHMRHKFRKVFAASSVSELKSLFKASLNKKLAPVKQDLKLVFVFCGNGITYRGMCKQLLKEEPIFRDKVKEVENCFQKFRCTSILQKIANSYDNEDFSKPNVVQPLLFAIQVAIVHLLKHWGISPDIVLGHSVGEVAAAHCSGLLSLEDAVKVVYHRSALQTKVMGGRMLVIGNIAVPDVLEILPAYTGKICLAAVNSPMSCVLSGDKEAIDNVHQKLQSFKSKNLFLHVLDVPAAYHSHMMDPILGQIKDSIGHLTLNKMECELFSTVTGEMCHKGDFVTGEYWARNIRKPVAFEQAIKSVSNHTRNTVFVEIGPRRALQRNIMEILGNDTTVLPSVHPDKDHETMFTTVSKLFELGVNVKWDEFYKGFETKLIAFPKYQFECQKNEVYFEDVRRGNDSVSRSPHPLISPSKRDGKVIKCNLSAGTTSYLWEHKNNGISIAPGALYVELAFASVMETAIPKRPLNSFQLTINFQSLFVLTKNCPPLKITFETSKNTTAFQVQSSSTVHASGTISHEGGPAMIEQQTIHLNAVLERCPSVLEAKDVYSTLNDVGFEYGPNFKQLGDIHYGQEFKEAVTSVTIPEAVLNYLYDYCLHPVVLDYFLQMSSVLVSVSSTIRPGFPSAIGSMVISAPPREKMFMYMRLTKEMPDYFEVCGCFTDKDGHVLIELRDVRINFLGRHAQIRESCFFYNQKVGINVESSIPSRIKALVFEDTLGIAKGLKPYLHPKSVFVPPPDLTKNSALQVLELLLKSPCSAAHMELDEILFIWGVQNISHLKSEVILESLVDSCELYRQVVLSLRSCSRTCSIRVITYRSAEGTVESINSGFVLSGMTRACAAELSGISFQLIDLSTVSREDIEALAYVLNSYKTQECPEVFISKGKVYSAVITHTPVTTIMEVKTESKTLQSQNFTLQTTSPYRMTGLSALPSVCSVHTIERKNIEVQLSKVCVHSSDYFPVSTSDLNFGQTMYWNKHTTQNHSLLALDFSGIITAVGKDVSKLKVGDHVVCCYPVKATSKVIVPEDVCFKMKRLPFLKDAPCVSYFVLIWEILQCVLPKSKQQKSLGIFSTDRDSALVKLLTLVASKSGWRVFTETEKNVLVQNTKQCLLFVILPPYDSLILTDIVSVVNANHIIAVCGIREPCYSTINRIQRESERTCFQTLEMSKIFQKSGLKAHGALLQKWLKGMHLHKAWPSIQSSTFQMVPPEGMNPQSFEQSGSYFSASTLDVIALASDDTRSKMSAIHLLPRTKHLFLKKGVYIVSGGLSGLGFETVKFIALRGGGCIATLSRSAPFEKVQEEMSSLQKRYGVRILTLQCDVSLSEEVMEAISVIRKHFSSCPIRGVFHSAAVLHDGLLETLDKSLFQKVLQPKVCGALNLHFATLHSQTLDYFVCYSSISSFIGNAAQANYAAANSFLDLFCHYRHNTGLAGQSINWGPLKLGLLMNKDNFQKFLETKGLMIMDVTEIHEALEHCLLTNNPQQVVCKFNFRNLKNHVLSQNASLKFRLSALVEEELKNNTVVEDSRINVQSSVDDCVKGILTEICSVETDDLSDETALTALGIDSMLAMTLQNRLFQEIGVNIPLVALLDPNSTLSSLAEFIKESTDKDCEISVQL</sequence>
<name>A0AAW1YY34_CULAL</name>
<dbReference type="Pfam" id="PF16197">
    <property type="entry name" value="KAsynt_C_assoc"/>
    <property type="match status" value="1"/>
</dbReference>
<feature type="region of interest" description="N-terminal hotdog fold" evidence="6">
    <location>
        <begin position="885"/>
        <end position="1007"/>
    </location>
</feature>
<dbReference type="InterPro" id="IPR042104">
    <property type="entry name" value="PKS_dehydratase_sf"/>
</dbReference>
<dbReference type="SUPFAM" id="SSF53901">
    <property type="entry name" value="Thiolase-like"/>
    <property type="match status" value="1"/>
</dbReference>
<comment type="pathway">
    <text evidence="1">Lipid metabolism; fatty acid biosynthesis.</text>
</comment>
<dbReference type="Gene3D" id="3.40.366.10">
    <property type="entry name" value="Malonyl-Coenzyme A Acyl Carrier Protein, domain 2"/>
    <property type="match status" value="1"/>
</dbReference>
<dbReference type="PANTHER" id="PTHR45681">
    <property type="entry name" value="POLYKETIDE SYNTHASE 44-RELATED"/>
    <property type="match status" value="1"/>
</dbReference>
<dbReference type="InterPro" id="IPR057326">
    <property type="entry name" value="KR_dom"/>
</dbReference>
<feature type="domain" description="PKS/mFAS DH" evidence="9">
    <location>
        <begin position="885"/>
        <end position="1169"/>
    </location>
</feature>
<proteinExistence type="predicted"/>
<dbReference type="Gene3D" id="3.10.129.110">
    <property type="entry name" value="Polyketide synthase dehydratase"/>
    <property type="match status" value="1"/>
</dbReference>
<evidence type="ECO:0000313" key="10">
    <source>
        <dbReference type="EMBL" id="KAK9953104.1"/>
    </source>
</evidence>
<dbReference type="SMART" id="SM00822">
    <property type="entry name" value="PKS_KR"/>
    <property type="match status" value="1"/>
</dbReference>
<dbReference type="PROSITE" id="PS00606">
    <property type="entry name" value="KS3_1"/>
    <property type="match status" value="1"/>
</dbReference>
<dbReference type="InterPro" id="IPR020841">
    <property type="entry name" value="PKS_Beta-ketoAc_synthase_dom"/>
</dbReference>
<dbReference type="CDD" id="cd00833">
    <property type="entry name" value="PKS"/>
    <property type="match status" value="1"/>
</dbReference>
<keyword evidence="2" id="KW-0596">Phosphopantetheine</keyword>
<dbReference type="Proteomes" id="UP001479290">
    <property type="component" value="Unassembled WGS sequence"/>
</dbReference>
<evidence type="ECO:0000256" key="5">
    <source>
        <dbReference type="ARBA" id="ARBA00048404"/>
    </source>
</evidence>
<gene>
    <name evidence="10" type="ORF">ABG768_017127</name>
</gene>
<feature type="active site" description="Proton acceptor; for dehydratase activity" evidence="6">
    <location>
        <position position="920"/>
    </location>
</feature>
<dbReference type="InterPro" id="IPR009081">
    <property type="entry name" value="PP-bd_ACP"/>
</dbReference>
<evidence type="ECO:0000259" key="7">
    <source>
        <dbReference type="PROSITE" id="PS50075"/>
    </source>
</evidence>
<evidence type="ECO:0000259" key="9">
    <source>
        <dbReference type="PROSITE" id="PS52019"/>
    </source>
</evidence>
<dbReference type="InterPro" id="IPR036736">
    <property type="entry name" value="ACP-like_sf"/>
</dbReference>
<dbReference type="Gene3D" id="3.90.180.10">
    <property type="entry name" value="Medium-chain alcohol dehydrogenases, catalytic domain"/>
    <property type="match status" value="1"/>
</dbReference>
<dbReference type="InterPro" id="IPR016039">
    <property type="entry name" value="Thiolase-like"/>
</dbReference>
<dbReference type="PANTHER" id="PTHR45681:SF8">
    <property type="entry name" value="CARRIER DOMAIN-CONTAINING PROTEIN"/>
    <property type="match status" value="1"/>
</dbReference>
<dbReference type="InterPro" id="IPR001227">
    <property type="entry name" value="Ac_transferase_dom_sf"/>
</dbReference>
<keyword evidence="3" id="KW-0597">Phosphoprotein</keyword>
<protein>
    <recommendedName>
        <fullName evidence="12">Carrier domain-containing protein</fullName>
    </recommendedName>
</protein>
<dbReference type="SUPFAM" id="SSF50129">
    <property type="entry name" value="GroES-like"/>
    <property type="match status" value="1"/>
</dbReference>
<dbReference type="InterPro" id="IPR014030">
    <property type="entry name" value="Ketoacyl_synth_N"/>
</dbReference>
<evidence type="ECO:0000313" key="11">
    <source>
        <dbReference type="Proteomes" id="UP001479290"/>
    </source>
</evidence>
<feature type="domain" description="Ketosynthase family 3 (KS3)" evidence="8">
    <location>
        <begin position="2"/>
        <end position="428"/>
    </location>
</feature>
<dbReference type="InterPro" id="IPR032821">
    <property type="entry name" value="PKS_assoc"/>
</dbReference>
<dbReference type="Pfam" id="PF00109">
    <property type="entry name" value="ketoacyl-synt"/>
    <property type="match status" value="1"/>
</dbReference>
<comment type="caution">
    <text evidence="10">The sequence shown here is derived from an EMBL/GenBank/DDBJ whole genome shotgun (WGS) entry which is preliminary data.</text>
</comment>
<accession>A0AAW1YY34</accession>
<feature type="active site" description="Proton donor; for dehydratase activity" evidence="6">
    <location>
        <position position="1087"/>
    </location>
</feature>
<dbReference type="Gene3D" id="1.10.1200.10">
    <property type="entry name" value="ACP-like"/>
    <property type="match status" value="1"/>
</dbReference>
<dbReference type="GO" id="GO:0004314">
    <property type="term" value="F:[acyl-carrier-protein] S-malonyltransferase activity"/>
    <property type="evidence" value="ECO:0007669"/>
    <property type="project" value="UniProtKB-EC"/>
</dbReference>
<dbReference type="GO" id="GO:0004315">
    <property type="term" value="F:3-oxoacyl-[acyl-carrier-protein] synthase activity"/>
    <property type="evidence" value="ECO:0007669"/>
    <property type="project" value="InterPro"/>
</dbReference>
<dbReference type="SUPFAM" id="SSF55048">
    <property type="entry name" value="Probable ACP-binding domain of malonyl-CoA ACP transacylase"/>
    <property type="match status" value="1"/>
</dbReference>
<dbReference type="EMBL" id="JAWDJR010000023">
    <property type="protein sequence ID" value="KAK9953104.1"/>
    <property type="molecule type" value="Genomic_DNA"/>
</dbReference>
<feature type="domain" description="Carrier" evidence="7">
    <location>
        <begin position="2012"/>
        <end position="2087"/>
    </location>
</feature>
<dbReference type="InterPro" id="IPR018201">
    <property type="entry name" value="Ketoacyl_synth_AS"/>
</dbReference>
<dbReference type="GO" id="GO:0006633">
    <property type="term" value="P:fatty acid biosynthetic process"/>
    <property type="evidence" value="ECO:0007669"/>
    <property type="project" value="InterPro"/>
</dbReference>
<reference evidence="10 11" key="1">
    <citation type="submission" date="2024-05" db="EMBL/GenBank/DDBJ databases">
        <title>A high-quality chromosomal-level genome assembly of Topmouth culter (Culter alburnus).</title>
        <authorList>
            <person name="Zhao H."/>
        </authorList>
    </citation>
    <scope>NUCLEOTIDE SEQUENCE [LARGE SCALE GENOMIC DNA]</scope>
    <source>
        <strain evidence="10">CATC2023</strain>
        <tissue evidence="10">Muscle</tissue>
    </source>
</reference>
<dbReference type="SMART" id="SM00827">
    <property type="entry name" value="PKS_AT"/>
    <property type="match status" value="1"/>
</dbReference>
<dbReference type="PROSITE" id="PS52004">
    <property type="entry name" value="KS3_2"/>
    <property type="match status" value="1"/>
</dbReference>
<dbReference type="InterPro" id="IPR050444">
    <property type="entry name" value="Polyketide_Synthase"/>
</dbReference>